<keyword evidence="6 14" id="KW-0732">Signal</keyword>
<evidence type="ECO:0000259" key="15">
    <source>
        <dbReference type="Pfam" id="PF00593"/>
    </source>
</evidence>
<organism evidence="17 18">
    <name type="scientific">Denitratisoma oestradiolicum</name>
    <dbReference type="NCBI Taxonomy" id="311182"/>
    <lineage>
        <taxon>Bacteria</taxon>
        <taxon>Pseudomonadati</taxon>
        <taxon>Pseudomonadota</taxon>
        <taxon>Betaproteobacteria</taxon>
        <taxon>Nitrosomonadales</taxon>
        <taxon>Sterolibacteriaceae</taxon>
        <taxon>Denitratisoma</taxon>
    </lineage>
</organism>
<sequence length="602" mass="66153">MHRSFLRGVFATAVLSVFHAQAANLSSVIVTATRQQQHVTDTLGDVSVLTRQEIDQAGQSTLADLLARQPGIQMSANGGPGASAAIFIRGAEARHTLVLVDGLRINSATTGQSSIENISLADVDRVEILRGPASALYGADALGGVIQIFTRHGQGEPRADAFIGLGRYQTHQVDVGLRGGSGDLSYSLRAGTHDTEGFSATASAGRQPYAYNPDRDGFSQRHLSANLAYRLDGRDEIGLSLLHADGVNQYDNGPGAFNDRIDKANSSSQLYLRQRLGVDWNSQLRLGSSVDDNRTIGAAGSSRFRTGQQQFHWQNDVILPVGIALLAYERNEQQVTSSTDYQVSRRAIDSYLLGWSATLGAHGFQANGRHDRNSQFGHRTTGQLGYGYQLGREWKARAALGTAFNAPTFNQLYWPRDRFGGGNPLLLPERARNVEVGLDWETGDQKLGLTLFRNRVQNLISGWPPANVNRARLEGATLAYFGLLGDWHLTASLDLLEARDEAARKRLPRRADQQLQFRLGRNWGLWHLGGEVSDVGRRYDDTANRKPLEGYSVVNVFAHYRLSPELNLECRANNIGNRKYETAYGYASPGANLFLGLRYVMR</sequence>
<evidence type="ECO:0000256" key="5">
    <source>
        <dbReference type="ARBA" id="ARBA00022692"/>
    </source>
</evidence>
<feature type="signal peptide" evidence="14">
    <location>
        <begin position="1"/>
        <end position="22"/>
    </location>
</feature>
<dbReference type="GO" id="GO:0006811">
    <property type="term" value="P:monoatomic ion transport"/>
    <property type="evidence" value="ECO:0007669"/>
    <property type="project" value="UniProtKB-KW"/>
</dbReference>
<evidence type="ECO:0000313" key="17">
    <source>
        <dbReference type="EMBL" id="CAB1369680.1"/>
    </source>
</evidence>
<evidence type="ECO:0000313" key="18">
    <source>
        <dbReference type="Proteomes" id="UP000515733"/>
    </source>
</evidence>
<feature type="domain" description="TonB-dependent receptor-like beta-barrel" evidence="15">
    <location>
        <begin position="179"/>
        <end position="575"/>
    </location>
</feature>
<dbReference type="Gene3D" id="2.170.130.10">
    <property type="entry name" value="TonB-dependent receptor, plug domain"/>
    <property type="match status" value="1"/>
</dbReference>
<dbReference type="InterPro" id="IPR012910">
    <property type="entry name" value="Plug_dom"/>
</dbReference>
<evidence type="ECO:0000256" key="8">
    <source>
        <dbReference type="ARBA" id="ARBA00023077"/>
    </source>
</evidence>
<keyword evidence="8 13" id="KW-0798">TonB box</keyword>
<gene>
    <name evidence="17" type="ORF">DENOEST_2515</name>
</gene>
<evidence type="ECO:0000256" key="4">
    <source>
        <dbReference type="ARBA" id="ARBA00022452"/>
    </source>
</evidence>
<keyword evidence="4 12" id="KW-1134">Transmembrane beta strand</keyword>
<evidence type="ECO:0000256" key="14">
    <source>
        <dbReference type="SAM" id="SignalP"/>
    </source>
</evidence>
<comment type="similarity">
    <text evidence="2 12 13">Belongs to the TonB-dependent receptor family.</text>
</comment>
<feature type="chain" id="PRO_5027590489" description="TonB-dependent receptor" evidence="14">
    <location>
        <begin position="23"/>
        <end position="602"/>
    </location>
</feature>
<reference evidence="17 18" key="1">
    <citation type="submission" date="2020-03" db="EMBL/GenBank/DDBJ databases">
        <authorList>
            <consortium name="Genoscope - CEA"/>
            <person name="William W."/>
        </authorList>
    </citation>
    <scope>NUCLEOTIDE SEQUENCE [LARGE SCALE GENOMIC DNA]</scope>
    <source>
        <strain evidence="18">DSM 16959</strain>
    </source>
</reference>
<dbReference type="Proteomes" id="UP000515733">
    <property type="component" value="Chromosome"/>
</dbReference>
<keyword evidence="7" id="KW-0406">Ion transport</keyword>
<dbReference type="Gene3D" id="2.40.170.20">
    <property type="entry name" value="TonB-dependent receptor, beta-barrel domain"/>
    <property type="match status" value="1"/>
</dbReference>
<dbReference type="Pfam" id="PF00593">
    <property type="entry name" value="TonB_dep_Rec_b-barrel"/>
    <property type="match status" value="1"/>
</dbReference>
<dbReference type="InterPro" id="IPR000531">
    <property type="entry name" value="Beta-barrel_TonB"/>
</dbReference>
<evidence type="ECO:0000256" key="7">
    <source>
        <dbReference type="ARBA" id="ARBA00023065"/>
    </source>
</evidence>
<dbReference type="SUPFAM" id="SSF56935">
    <property type="entry name" value="Porins"/>
    <property type="match status" value="1"/>
</dbReference>
<dbReference type="AlphaFoldDB" id="A0A6S6XUH2"/>
<evidence type="ECO:0000256" key="9">
    <source>
        <dbReference type="ARBA" id="ARBA00023136"/>
    </source>
</evidence>
<dbReference type="CDD" id="cd01347">
    <property type="entry name" value="ligand_gated_channel"/>
    <property type="match status" value="1"/>
</dbReference>
<dbReference type="EMBL" id="LR778301">
    <property type="protein sequence ID" value="CAB1369680.1"/>
    <property type="molecule type" value="Genomic_DNA"/>
</dbReference>
<dbReference type="PANTHER" id="PTHR30069:SF53">
    <property type="entry name" value="COLICIN I RECEPTOR-RELATED"/>
    <property type="match status" value="1"/>
</dbReference>
<keyword evidence="5 12" id="KW-0812">Transmembrane</keyword>
<proteinExistence type="inferred from homology"/>
<keyword evidence="11 12" id="KW-0998">Cell outer membrane</keyword>
<evidence type="ECO:0008006" key="19">
    <source>
        <dbReference type="Google" id="ProtNLM"/>
    </source>
</evidence>
<dbReference type="PANTHER" id="PTHR30069">
    <property type="entry name" value="TONB-DEPENDENT OUTER MEMBRANE RECEPTOR"/>
    <property type="match status" value="1"/>
</dbReference>
<dbReference type="GO" id="GO:0009279">
    <property type="term" value="C:cell outer membrane"/>
    <property type="evidence" value="ECO:0007669"/>
    <property type="project" value="UniProtKB-SubCell"/>
</dbReference>
<keyword evidence="18" id="KW-1185">Reference proteome</keyword>
<dbReference type="Pfam" id="PF07715">
    <property type="entry name" value="Plug"/>
    <property type="match status" value="1"/>
</dbReference>
<name>A0A6S6XUH2_9PROT</name>
<evidence type="ECO:0000256" key="13">
    <source>
        <dbReference type="RuleBase" id="RU003357"/>
    </source>
</evidence>
<dbReference type="InterPro" id="IPR036942">
    <property type="entry name" value="Beta-barrel_TonB_sf"/>
</dbReference>
<accession>A0A6S6XUH2</accession>
<dbReference type="InterPro" id="IPR037066">
    <property type="entry name" value="Plug_dom_sf"/>
</dbReference>
<evidence type="ECO:0000256" key="2">
    <source>
        <dbReference type="ARBA" id="ARBA00009810"/>
    </source>
</evidence>
<dbReference type="KEGG" id="doe:DENOEST_2515"/>
<dbReference type="RefSeq" id="WP_170228230.1">
    <property type="nucleotide sequence ID" value="NZ_LR778301.1"/>
</dbReference>
<evidence type="ECO:0000256" key="10">
    <source>
        <dbReference type="ARBA" id="ARBA00023170"/>
    </source>
</evidence>
<evidence type="ECO:0000256" key="3">
    <source>
        <dbReference type="ARBA" id="ARBA00022448"/>
    </source>
</evidence>
<feature type="domain" description="TonB-dependent receptor plug" evidence="16">
    <location>
        <begin position="40"/>
        <end position="145"/>
    </location>
</feature>
<dbReference type="InterPro" id="IPR039426">
    <property type="entry name" value="TonB-dep_rcpt-like"/>
</dbReference>
<dbReference type="GO" id="GO:0015889">
    <property type="term" value="P:cobalamin transport"/>
    <property type="evidence" value="ECO:0007669"/>
    <property type="project" value="TreeGrafter"/>
</dbReference>
<evidence type="ECO:0000256" key="6">
    <source>
        <dbReference type="ARBA" id="ARBA00022729"/>
    </source>
</evidence>
<evidence type="ECO:0000256" key="1">
    <source>
        <dbReference type="ARBA" id="ARBA00004571"/>
    </source>
</evidence>
<protein>
    <recommendedName>
        <fullName evidence="19">TonB-dependent receptor</fullName>
    </recommendedName>
</protein>
<dbReference type="PROSITE" id="PS52016">
    <property type="entry name" value="TONB_DEPENDENT_REC_3"/>
    <property type="match status" value="1"/>
</dbReference>
<keyword evidence="10" id="KW-0675">Receptor</keyword>
<evidence type="ECO:0000256" key="12">
    <source>
        <dbReference type="PROSITE-ProRule" id="PRU01360"/>
    </source>
</evidence>
<evidence type="ECO:0000259" key="16">
    <source>
        <dbReference type="Pfam" id="PF07715"/>
    </source>
</evidence>
<evidence type="ECO:0000256" key="11">
    <source>
        <dbReference type="ARBA" id="ARBA00023237"/>
    </source>
</evidence>
<keyword evidence="3 12" id="KW-0813">Transport</keyword>
<keyword evidence="9 12" id="KW-0472">Membrane</keyword>
<comment type="subcellular location">
    <subcellularLocation>
        <location evidence="1 12">Cell outer membrane</location>
        <topology evidence="1 12">Multi-pass membrane protein</topology>
    </subcellularLocation>
</comment>